<gene>
    <name evidence="1" type="ORF">K227x_36030</name>
</gene>
<proteinExistence type="predicted"/>
<protein>
    <submittedName>
        <fullName evidence="1">Uncharacterized protein</fullName>
    </submittedName>
</protein>
<name>A0A517NDJ6_9BACT</name>
<organism evidence="1 2">
    <name type="scientific">Rubripirellula lacrimiformis</name>
    <dbReference type="NCBI Taxonomy" id="1930273"/>
    <lineage>
        <taxon>Bacteria</taxon>
        <taxon>Pseudomonadati</taxon>
        <taxon>Planctomycetota</taxon>
        <taxon>Planctomycetia</taxon>
        <taxon>Pirellulales</taxon>
        <taxon>Pirellulaceae</taxon>
        <taxon>Rubripirellula</taxon>
    </lineage>
</organism>
<dbReference type="Proteomes" id="UP000318538">
    <property type="component" value="Chromosome"/>
</dbReference>
<dbReference type="RefSeq" id="WP_145171189.1">
    <property type="nucleotide sequence ID" value="NZ_CP036525.1"/>
</dbReference>
<dbReference type="OrthoDB" id="287569at2"/>
<evidence type="ECO:0000313" key="2">
    <source>
        <dbReference type="Proteomes" id="UP000318538"/>
    </source>
</evidence>
<evidence type="ECO:0000313" key="1">
    <source>
        <dbReference type="EMBL" id="QDT05204.1"/>
    </source>
</evidence>
<dbReference type="AlphaFoldDB" id="A0A517NDJ6"/>
<dbReference type="KEGG" id="rlc:K227x_36030"/>
<keyword evidence="2" id="KW-1185">Reference proteome</keyword>
<reference evidence="1 2" key="1">
    <citation type="submission" date="2019-02" db="EMBL/GenBank/DDBJ databases">
        <title>Deep-cultivation of Planctomycetes and their phenomic and genomic characterization uncovers novel biology.</title>
        <authorList>
            <person name="Wiegand S."/>
            <person name="Jogler M."/>
            <person name="Boedeker C."/>
            <person name="Pinto D."/>
            <person name="Vollmers J."/>
            <person name="Rivas-Marin E."/>
            <person name="Kohn T."/>
            <person name="Peeters S.H."/>
            <person name="Heuer A."/>
            <person name="Rast P."/>
            <person name="Oberbeckmann S."/>
            <person name="Bunk B."/>
            <person name="Jeske O."/>
            <person name="Meyerdierks A."/>
            <person name="Storesund J.E."/>
            <person name="Kallscheuer N."/>
            <person name="Luecker S."/>
            <person name="Lage O.M."/>
            <person name="Pohl T."/>
            <person name="Merkel B.J."/>
            <person name="Hornburger P."/>
            <person name="Mueller R.-W."/>
            <person name="Bruemmer F."/>
            <person name="Labrenz M."/>
            <person name="Spormann A.M."/>
            <person name="Op den Camp H."/>
            <person name="Overmann J."/>
            <person name="Amann R."/>
            <person name="Jetten M.S.M."/>
            <person name="Mascher T."/>
            <person name="Medema M.H."/>
            <person name="Devos D.P."/>
            <person name="Kaster A.-K."/>
            <person name="Ovreas L."/>
            <person name="Rohde M."/>
            <person name="Galperin M.Y."/>
            <person name="Jogler C."/>
        </authorList>
    </citation>
    <scope>NUCLEOTIDE SEQUENCE [LARGE SCALE GENOMIC DNA]</scope>
    <source>
        <strain evidence="1 2">K22_7</strain>
    </source>
</reference>
<accession>A0A517NDJ6</accession>
<sequence length="77" mass="8374">MKFICNVRQVTDLAEGETAPPDPDMGYELRSIAGDKFEVGVVEYVVRRGDAIFARTTAGEEFAVTGKNAHVLVPLGF</sequence>
<dbReference type="EMBL" id="CP036525">
    <property type="protein sequence ID" value="QDT05204.1"/>
    <property type="molecule type" value="Genomic_DNA"/>
</dbReference>